<dbReference type="AlphaFoldDB" id="A0AAJ6VLK8"/>
<keyword evidence="1" id="KW-1185">Reference proteome</keyword>
<evidence type="ECO:0000313" key="2">
    <source>
        <dbReference type="RefSeq" id="XP_011494982.1"/>
    </source>
</evidence>
<gene>
    <name evidence="2" type="primary">LOC105359919</name>
</gene>
<accession>A0AAJ6VLK8</accession>
<proteinExistence type="predicted"/>
<organism evidence="1 2">
    <name type="scientific">Ceratosolen solmsi marchali</name>
    <dbReference type="NCBI Taxonomy" id="326594"/>
    <lineage>
        <taxon>Eukaryota</taxon>
        <taxon>Metazoa</taxon>
        <taxon>Ecdysozoa</taxon>
        <taxon>Arthropoda</taxon>
        <taxon>Hexapoda</taxon>
        <taxon>Insecta</taxon>
        <taxon>Pterygota</taxon>
        <taxon>Neoptera</taxon>
        <taxon>Endopterygota</taxon>
        <taxon>Hymenoptera</taxon>
        <taxon>Apocrita</taxon>
        <taxon>Proctotrupomorpha</taxon>
        <taxon>Chalcidoidea</taxon>
        <taxon>Agaonidae</taxon>
        <taxon>Agaoninae</taxon>
        <taxon>Ceratosolen</taxon>
    </lineage>
</organism>
<reference evidence="2" key="1">
    <citation type="submission" date="2025-08" db="UniProtKB">
        <authorList>
            <consortium name="RefSeq"/>
        </authorList>
    </citation>
    <scope>IDENTIFICATION</scope>
</reference>
<name>A0AAJ6VLK8_9HYME</name>
<dbReference type="Proteomes" id="UP000695007">
    <property type="component" value="Unplaced"/>
</dbReference>
<dbReference type="KEGG" id="csol:105359919"/>
<dbReference type="GeneID" id="105359919"/>
<evidence type="ECO:0000313" key="1">
    <source>
        <dbReference type="Proteomes" id="UP000695007"/>
    </source>
</evidence>
<sequence length="258" mass="30868">MKCWVTPITGYNIEPRYRVKCVVVESERIFKDITIAPRNSADLLPIYKNKRQNLIRHYMEGPNFYELNRLVNFDTKCRSITTMRPNRNSNMDINMLIRTKLSKYFLIEKNHDEDNSFLKTLECSKIYRHPEIIMKQEIVVLSLINQLLIDIYGYSNNSKNRFKNKSINSLRLRQYSRPYLQRSQLELKCTSELQTIVKSISEHINHINGFLIHQLLRREYLQTKRKGFYNVVTAYLLAHSNKESKHKQINYIKNIFKI</sequence>
<dbReference type="RefSeq" id="XP_011494982.1">
    <property type="nucleotide sequence ID" value="XM_011496680.1"/>
</dbReference>
<protein>
    <submittedName>
        <fullName evidence="2">Uncharacterized protein LOC105359919</fullName>
    </submittedName>
</protein>